<dbReference type="EMBL" id="JBHTNH010000028">
    <property type="protein sequence ID" value="MFD1362777.1"/>
    <property type="molecule type" value="Genomic_DNA"/>
</dbReference>
<proteinExistence type="predicted"/>
<dbReference type="Proteomes" id="UP001597178">
    <property type="component" value="Unassembled WGS sequence"/>
</dbReference>
<name>A0ABW3ZYC2_9BACI</name>
<evidence type="ECO:0000313" key="1">
    <source>
        <dbReference type="EMBL" id="MFD1362777.1"/>
    </source>
</evidence>
<gene>
    <name evidence="1" type="ORF">ACFQ4A_14040</name>
</gene>
<dbReference type="RefSeq" id="WP_382401656.1">
    <property type="nucleotide sequence ID" value="NZ_JBHTNH010000028.1"/>
</dbReference>
<evidence type="ECO:0008006" key="3">
    <source>
        <dbReference type="Google" id="ProtNLM"/>
    </source>
</evidence>
<accession>A0ABW3ZYC2</accession>
<organism evidence="1 2">
    <name type="scientific">Lentibacillus salinarum</name>
    <dbReference type="NCBI Taxonomy" id="446820"/>
    <lineage>
        <taxon>Bacteria</taxon>
        <taxon>Bacillati</taxon>
        <taxon>Bacillota</taxon>
        <taxon>Bacilli</taxon>
        <taxon>Bacillales</taxon>
        <taxon>Bacillaceae</taxon>
        <taxon>Lentibacillus</taxon>
    </lineage>
</organism>
<keyword evidence="2" id="KW-1185">Reference proteome</keyword>
<sequence>MKKIIEGKRYNTETATEIYDWSRGIPGDFNYRRKTLYHTKKGAWFIHHVGGPNTDMAVAVWDNSFSGSEDIEPIGEDEAFEFLQKYDGIEALEKHFGDQVTDA</sequence>
<comment type="caution">
    <text evidence="1">The sequence shown here is derived from an EMBL/GenBank/DDBJ whole genome shotgun (WGS) entry which is preliminary data.</text>
</comment>
<reference evidence="2" key="1">
    <citation type="journal article" date="2019" name="Int. J. Syst. Evol. Microbiol.">
        <title>The Global Catalogue of Microorganisms (GCM) 10K type strain sequencing project: providing services to taxonomists for standard genome sequencing and annotation.</title>
        <authorList>
            <consortium name="The Broad Institute Genomics Platform"/>
            <consortium name="The Broad Institute Genome Sequencing Center for Infectious Disease"/>
            <person name="Wu L."/>
            <person name="Ma J."/>
        </authorList>
    </citation>
    <scope>NUCLEOTIDE SEQUENCE [LARGE SCALE GENOMIC DNA]</scope>
    <source>
        <strain evidence="2">CCUG 54822</strain>
    </source>
</reference>
<protein>
    <recommendedName>
        <fullName evidence="3">Phage protein</fullName>
    </recommendedName>
</protein>
<evidence type="ECO:0000313" key="2">
    <source>
        <dbReference type="Proteomes" id="UP001597178"/>
    </source>
</evidence>